<evidence type="ECO:0000313" key="3">
    <source>
        <dbReference type="Proteomes" id="UP000198889"/>
    </source>
</evidence>
<dbReference type="Pfam" id="PF09343">
    <property type="entry name" value="DUF2460"/>
    <property type="match status" value="1"/>
</dbReference>
<protein>
    <submittedName>
        <fullName evidence="2">TIGR02217 family protein</fullName>
    </submittedName>
</protein>
<accession>A0A1G4TEV3</accession>
<dbReference type="NCBIfam" id="TIGR02217">
    <property type="entry name" value="chp_TIGR02217"/>
    <property type="match status" value="1"/>
</dbReference>
<keyword evidence="3" id="KW-1185">Reference proteome</keyword>
<gene>
    <name evidence="2" type="ORF">SAMN05660859_2887</name>
</gene>
<name>A0A1G4TEV3_9HYPH</name>
<evidence type="ECO:0000313" key="2">
    <source>
        <dbReference type="EMBL" id="SCW79757.1"/>
    </source>
</evidence>
<dbReference type="EMBL" id="FMTP01000004">
    <property type="protein sequence ID" value="SCW79757.1"/>
    <property type="molecule type" value="Genomic_DNA"/>
</dbReference>
<sequence>MPAFHETLFPLDIALGAAGGPERATEIVTTLTGREERNTRLAHSRRRWDAGYGVTSLAQLSTVVAFFEERRGRLHGFRWRDRLDHASCPPGAAVTPLDQVLGTGTGARTQFALAKTYGGAHAPYQRPIAKPVAGSVRVAVNGVERVAGTHFSLDAATGLVSFLPGHVPASGASVTAGFLFDVPVRFDTDFLEVNLTAFEAGAIPRIPILEIRP</sequence>
<dbReference type="STRING" id="177413.SAMN05660859_2887"/>
<reference evidence="3" key="1">
    <citation type="submission" date="2016-10" db="EMBL/GenBank/DDBJ databases">
        <authorList>
            <person name="Varghese N."/>
            <person name="Submissions S."/>
        </authorList>
    </citation>
    <scope>NUCLEOTIDE SEQUENCE [LARGE SCALE GENOMIC DNA]</scope>
    <source>
        <strain evidence="3">CGMCC 1.1761</strain>
    </source>
</reference>
<dbReference type="RefSeq" id="WP_091440851.1">
    <property type="nucleotide sequence ID" value="NZ_FMTP01000004.1"/>
</dbReference>
<dbReference type="Proteomes" id="UP000198889">
    <property type="component" value="Unassembled WGS sequence"/>
</dbReference>
<dbReference type="InterPro" id="IPR011740">
    <property type="entry name" value="DUF2460"/>
</dbReference>
<dbReference type="AlphaFoldDB" id="A0A1G4TEV3"/>
<organism evidence="2 3">
    <name type="scientific">Ancylobacter rudongensis</name>
    <dbReference type="NCBI Taxonomy" id="177413"/>
    <lineage>
        <taxon>Bacteria</taxon>
        <taxon>Pseudomonadati</taxon>
        <taxon>Pseudomonadota</taxon>
        <taxon>Alphaproteobacteria</taxon>
        <taxon>Hyphomicrobiales</taxon>
        <taxon>Xanthobacteraceae</taxon>
        <taxon>Ancylobacter</taxon>
    </lineage>
</organism>
<feature type="domain" description="DUF2460" evidence="1">
    <location>
        <begin position="5"/>
        <end position="212"/>
    </location>
</feature>
<proteinExistence type="predicted"/>
<evidence type="ECO:0000259" key="1">
    <source>
        <dbReference type="Pfam" id="PF09343"/>
    </source>
</evidence>